<protein>
    <submittedName>
        <fullName evidence="3">Aminotransferase class III-fold pyridoxal phosphate-dependent enzyme</fullName>
    </submittedName>
</protein>
<reference evidence="3" key="1">
    <citation type="submission" date="2020-11" db="EMBL/GenBank/DDBJ databases">
        <title>Whole-genome analyses of Nonomuraea sp. K274.</title>
        <authorList>
            <person name="Veyisoglu A."/>
        </authorList>
    </citation>
    <scope>NUCLEOTIDE SEQUENCE</scope>
    <source>
        <strain evidence="3">K274</strain>
    </source>
</reference>
<dbReference type="GO" id="GO:0008483">
    <property type="term" value="F:transaminase activity"/>
    <property type="evidence" value="ECO:0007669"/>
    <property type="project" value="UniProtKB-KW"/>
</dbReference>
<evidence type="ECO:0000256" key="2">
    <source>
        <dbReference type="ARBA" id="ARBA00022898"/>
    </source>
</evidence>
<accession>A0A931EU92</accession>
<dbReference type="Pfam" id="PF00202">
    <property type="entry name" value="Aminotran_3"/>
    <property type="match status" value="1"/>
</dbReference>
<dbReference type="InterPro" id="IPR015422">
    <property type="entry name" value="PyrdxlP-dep_Trfase_small"/>
</dbReference>
<keyword evidence="3" id="KW-0032">Aminotransferase</keyword>
<evidence type="ECO:0000313" key="4">
    <source>
        <dbReference type="Proteomes" id="UP000605361"/>
    </source>
</evidence>
<dbReference type="GO" id="GO:0030170">
    <property type="term" value="F:pyridoxal phosphate binding"/>
    <property type="evidence" value="ECO:0007669"/>
    <property type="project" value="InterPro"/>
</dbReference>
<organism evidence="3 4">
    <name type="scientific">Nonomuraea cypriaca</name>
    <dbReference type="NCBI Taxonomy" id="1187855"/>
    <lineage>
        <taxon>Bacteria</taxon>
        <taxon>Bacillati</taxon>
        <taxon>Actinomycetota</taxon>
        <taxon>Actinomycetes</taxon>
        <taxon>Streptosporangiales</taxon>
        <taxon>Streptosporangiaceae</taxon>
        <taxon>Nonomuraea</taxon>
    </lineage>
</organism>
<name>A0A931EU92_9ACTN</name>
<dbReference type="PANTHER" id="PTHR45688">
    <property type="match status" value="1"/>
</dbReference>
<comment type="caution">
    <text evidence="3">The sequence shown here is derived from an EMBL/GenBank/DDBJ whole genome shotgun (WGS) entry which is preliminary data.</text>
</comment>
<dbReference type="PANTHER" id="PTHR45688:SF13">
    <property type="entry name" value="ALANINE--GLYOXYLATE AMINOTRANSFERASE 2-LIKE"/>
    <property type="match status" value="1"/>
</dbReference>
<dbReference type="Proteomes" id="UP000605361">
    <property type="component" value="Unassembled WGS sequence"/>
</dbReference>
<evidence type="ECO:0000313" key="3">
    <source>
        <dbReference type="EMBL" id="MBF8184264.1"/>
    </source>
</evidence>
<keyword evidence="4" id="KW-1185">Reference proteome</keyword>
<dbReference type="InterPro" id="IPR015424">
    <property type="entry name" value="PyrdxlP-dep_Trfase"/>
</dbReference>
<dbReference type="InterPro" id="IPR005814">
    <property type="entry name" value="Aminotrans_3"/>
</dbReference>
<dbReference type="InterPro" id="IPR015421">
    <property type="entry name" value="PyrdxlP-dep_Trfase_major"/>
</dbReference>
<dbReference type="AlphaFoldDB" id="A0A931EU92"/>
<evidence type="ECO:0000256" key="1">
    <source>
        <dbReference type="ARBA" id="ARBA00008954"/>
    </source>
</evidence>
<gene>
    <name evidence="3" type="ORF">ITP53_00570</name>
</gene>
<comment type="similarity">
    <text evidence="1">Belongs to the class-III pyridoxal-phosphate-dependent aminotransferase family.</text>
</comment>
<dbReference type="Gene3D" id="3.90.1150.10">
    <property type="entry name" value="Aspartate Aminotransferase, domain 1"/>
    <property type="match status" value="1"/>
</dbReference>
<dbReference type="SUPFAM" id="SSF53383">
    <property type="entry name" value="PLP-dependent transferases"/>
    <property type="match status" value="1"/>
</dbReference>
<dbReference type="Gene3D" id="3.40.640.10">
    <property type="entry name" value="Type I PLP-dependent aspartate aminotransferase-like (Major domain)"/>
    <property type="match status" value="1"/>
</dbReference>
<sequence length="165" mass="17458">MTLGKPMGAGYPIGAVITRREIADALARRYEYFSTFAATPAAAAAGHAVLDVLQLTGLPEQAVEVGARMHRRLRDLAADEPLLGEVRGTGLLTGVDVLPAGGATSREVARSLLEQLVTHGVLAGLTGPRGDVLKIRPPLVWQPGHVDLFIDGLHRSLSELRTGRA</sequence>
<keyword evidence="2" id="KW-0663">Pyridoxal phosphate</keyword>
<proteinExistence type="inferred from homology"/>
<keyword evidence="3" id="KW-0808">Transferase</keyword>
<dbReference type="EMBL" id="JADOGI010000001">
    <property type="protein sequence ID" value="MBF8184264.1"/>
    <property type="molecule type" value="Genomic_DNA"/>
</dbReference>